<organism evidence="4 5">
    <name type="scientific">Heterobasidion irregulare (strain TC 32-1)</name>
    <dbReference type="NCBI Taxonomy" id="747525"/>
    <lineage>
        <taxon>Eukaryota</taxon>
        <taxon>Fungi</taxon>
        <taxon>Dikarya</taxon>
        <taxon>Basidiomycota</taxon>
        <taxon>Agaricomycotina</taxon>
        <taxon>Agaricomycetes</taxon>
        <taxon>Russulales</taxon>
        <taxon>Bondarzewiaceae</taxon>
        <taxon>Heterobasidion</taxon>
        <taxon>Heterobasidion annosum species complex</taxon>
    </lineage>
</organism>
<dbReference type="OrthoDB" id="3265672at2759"/>
<protein>
    <recommendedName>
        <fullName evidence="3">HTH CENPB-type domain-containing protein</fullName>
    </recommendedName>
</protein>
<dbReference type="Proteomes" id="UP000030671">
    <property type="component" value="Unassembled WGS sequence"/>
</dbReference>
<evidence type="ECO:0000256" key="2">
    <source>
        <dbReference type="SAM" id="MobiDB-lite"/>
    </source>
</evidence>
<feature type="region of interest" description="Disordered" evidence="2">
    <location>
        <begin position="400"/>
        <end position="600"/>
    </location>
</feature>
<feature type="compositionally biased region" description="Gly residues" evidence="2">
    <location>
        <begin position="525"/>
        <end position="539"/>
    </location>
</feature>
<dbReference type="GO" id="GO:0003677">
    <property type="term" value="F:DNA binding"/>
    <property type="evidence" value="ECO:0007669"/>
    <property type="project" value="UniProtKB-KW"/>
</dbReference>
<dbReference type="InterPro" id="IPR050863">
    <property type="entry name" value="CenT-Element_Derived"/>
</dbReference>
<reference evidence="4 5" key="1">
    <citation type="journal article" date="2012" name="New Phytol.">
        <title>Insight into trade-off between wood decay and parasitism from the genome of a fungal forest pathogen.</title>
        <authorList>
            <person name="Olson A."/>
            <person name="Aerts A."/>
            <person name="Asiegbu F."/>
            <person name="Belbahri L."/>
            <person name="Bouzid O."/>
            <person name="Broberg A."/>
            <person name="Canback B."/>
            <person name="Coutinho P.M."/>
            <person name="Cullen D."/>
            <person name="Dalman K."/>
            <person name="Deflorio G."/>
            <person name="van Diepen L.T."/>
            <person name="Dunand C."/>
            <person name="Duplessis S."/>
            <person name="Durling M."/>
            <person name="Gonthier P."/>
            <person name="Grimwood J."/>
            <person name="Fossdal C.G."/>
            <person name="Hansson D."/>
            <person name="Henrissat B."/>
            <person name="Hietala A."/>
            <person name="Himmelstrand K."/>
            <person name="Hoffmeister D."/>
            <person name="Hogberg N."/>
            <person name="James T.Y."/>
            <person name="Karlsson M."/>
            <person name="Kohler A."/>
            <person name="Kues U."/>
            <person name="Lee Y.H."/>
            <person name="Lin Y.C."/>
            <person name="Lind M."/>
            <person name="Lindquist E."/>
            <person name="Lombard V."/>
            <person name="Lucas S."/>
            <person name="Lunden K."/>
            <person name="Morin E."/>
            <person name="Murat C."/>
            <person name="Park J."/>
            <person name="Raffaello T."/>
            <person name="Rouze P."/>
            <person name="Salamov A."/>
            <person name="Schmutz J."/>
            <person name="Solheim H."/>
            <person name="Stahlberg J."/>
            <person name="Velez H."/>
            <person name="de Vries R.P."/>
            <person name="Wiebenga A."/>
            <person name="Woodward S."/>
            <person name="Yakovlev I."/>
            <person name="Garbelotto M."/>
            <person name="Martin F."/>
            <person name="Grigoriev I.V."/>
            <person name="Stenlid J."/>
        </authorList>
    </citation>
    <scope>NUCLEOTIDE SEQUENCE [LARGE SCALE GENOMIC DNA]</scope>
    <source>
        <strain evidence="4 5">TC 32-1</strain>
    </source>
</reference>
<dbReference type="PANTHER" id="PTHR19303:SF74">
    <property type="entry name" value="POGO TRANSPOSABLE ELEMENT WITH KRAB DOMAIN"/>
    <property type="match status" value="1"/>
</dbReference>
<feature type="compositionally biased region" description="Gly residues" evidence="2">
    <location>
        <begin position="546"/>
        <end position="559"/>
    </location>
</feature>
<keyword evidence="1" id="KW-0238">DNA-binding</keyword>
<dbReference type="RefSeq" id="XP_009548027.1">
    <property type="nucleotide sequence ID" value="XM_009549732.1"/>
</dbReference>
<evidence type="ECO:0000259" key="3">
    <source>
        <dbReference type="PROSITE" id="PS51253"/>
    </source>
</evidence>
<evidence type="ECO:0000256" key="1">
    <source>
        <dbReference type="ARBA" id="ARBA00023125"/>
    </source>
</evidence>
<feature type="region of interest" description="Disordered" evidence="2">
    <location>
        <begin position="855"/>
        <end position="927"/>
    </location>
</feature>
<feature type="compositionally biased region" description="Gly residues" evidence="2">
    <location>
        <begin position="567"/>
        <end position="578"/>
    </location>
</feature>
<dbReference type="Pfam" id="PF03184">
    <property type="entry name" value="DDE_1"/>
    <property type="match status" value="1"/>
</dbReference>
<feature type="compositionally biased region" description="Basic and acidic residues" evidence="2">
    <location>
        <begin position="474"/>
        <end position="511"/>
    </location>
</feature>
<dbReference type="PROSITE" id="PS51253">
    <property type="entry name" value="HTH_CENPB"/>
    <property type="match status" value="1"/>
</dbReference>
<dbReference type="InParanoid" id="W4K265"/>
<dbReference type="InterPro" id="IPR036397">
    <property type="entry name" value="RNaseH_sf"/>
</dbReference>
<sequence length="936" mass="103641">MASAAKKRARTQKDDVEHRLQEACKSLQSNVHKSYSSAAEAFEVNYHTLRNRYLGLTRRPVEAHEVQQLLNNAQEKVLADWLVYLGHTGHAVSKCTIGPKVEALCGRTPSKTWLKGFLEQHPDLVLGRPTGLDPKRAQAFNFPTTDHHFKLLKSFIDEHRIPWENIYNMDEKGLQLGGGRKAGREKLFFSRSQSANLQLVTVIECVSADGGNILPGFVFPGVEQCPEWSEGTDKRIIIATSENGWTSDYICTEWFAKGFIPQVKARNISKKPILLIYDGHGSHEADGMRELALEHGIHLFCLPPHTTHRLQPLNVGVFGPLQREWKKCCITFLEDKNRELALKDVVHVYLVARNHAFKVDTILSTWQKSGIHPINPQVFSDEDFAPSHATLRLANVPSSYPTIMPSFSDDPSSDSSDDTFIPWDNSDTSSDDDLDNFSNKLDNSSTCDEGMAGEDLRKDSCASLEDSDDGNDGDGNKNHEHKDEHEREDEHDHNHECDHNHERNHEHNHEHNHNHKHYRDKKDSGGTGRSGDDGGGNSGGDDSSSDGGGDSSNSDGGGDSDGRDGSGDGSGGDGGGDNSSGDDDSGDDGLGGRKDGEDSKEGLDRLEILHRHGAYAALSRSDSERAEDYSVMPSHSNSSRWRTHSMTSALSTPSSTAFALPPSPYPSQSSSRQTRDQLEIQHLQNILRQRKFEMSEMAIQLNASKAHCALMKRHFGVVQHQLNLKTHTQGERHFNTTSRVLTSAEAQAEWQLAKTARTAKEAKKQEDEKKKKDAARDCEARRAVTSTVFSGGLKTKAKEELGDIASALGLLVEGTNKVIIEHIQTHLDAMPSLADDPRFAGLFARRTRGCKHAARDFERMQPPLDDTQMARGPSVSHESERPSQSKSPPPALANIPLPESVPLPWQSYSMTPEAGPSRHPNSMPFPYSYPPFDHSY</sequence>
<dbReference type="InterPro" id="IPR006600">
    <property type="entry name" value="HTH_CenpB_DNA-bd_dom"/>
</dbReference>
<dbReference type="GO" id="GO:0005634">
    <property type="term" value="C:nucleus"/>
    <property type="evidence" value="ECO:0007669"/>
    <property type="project" value="TreeGrafter"/>
</dbReference>
<feature type="compositionally biased region" description="Polar residues" evidence="2">
    <location>
        <begin position="633"/>
        <end position="657"/>
    </location>
</feature>
<feature type="compositionally biased region" description="Low complexity" evidence="2">
    <location>
        <begin position="436"/>
        <end position="445"/>
    </location>
</feature>
<dbReference type="InterPro" id="IPR004875">
    <property type="entry name" value="DDE_SF_endonuclease_dom"/>
</dbReference>
<dbReference type="EMBL" id="KI925460">
    <property type="protein sequence ID" value="ETW79440.1"/>
    <property type="molecule type" value="Genomic_DNA"/>
</dbReference>
<dbReference type="AlphaFoldDB" id="W4K265"/>
<dbReference type="PANTHER" id="PTHR19303">
    <property type="entry name" value="TRANSPOSON"/>
    <property type="match status" value="1"/>
</dbReference>
<accession>W4K265</accession>
<feature type="domain" description="HTH CENPB-type" evidence="3">
    <location>
        <begin position="62"/>
        <end position="127"/>
    </location>
</feature>
<dbReference type="KEGG" id="hir:HETIRDRAFT_419178"/>
<gene>
    <name evidence="4" type="ORF">HETIRDRAFT_419178</name>
</gene>
<name>W4K265_HETIT</name>
<proteinExistence type="predicted"/>
<evidence type="ECO:0000313" key="5">
    <source>
        <dbReference type="Proteomes" id="UP000030671"/>
    </source>
</evidence>
<feature type="region of interest" description="Disordered" evidence="2">
    <location>
        <begin position="619"/>
        <end position="675"/>
    </location>
</feature>
<evidence type="ECO:0000313" key="4">
    <source>
        <dbReference type="EMBL" id="ETW79440.1"/>
    </source>
</evidence>
<dbReference type="eggNOG" id="KOG3105">
    <property type="taxonomic scope" value="Eukaryota"/>
</dbReference>
<keyword evidence="5" id="KW-1185">Reference proteome</keyword>
<dbReference type="HOGENOM" id="CLU_013929_18_0_1"/>
<feature type="compositionally biased region" description="Basic and acidic residues" evidence="2">
    <location>
        <begin position="590"/>
        <end position="600"/>
    </location>
</feature>
<dbReference type="GeneID" id="20673537"/>
<dbReference type="Gene3D" id="3.30.420.10">
    <property type="entry name" value="Ribonuclease H-like superfamily/Ribonuclease H"/>
    <property type="match status" value="1"/>
</dbReference>